<keyword evidence="11" id="KW-1185">Reference proteome</keyword>
<dbReference type="GO" id="GO:0006508">
    <property type="term" value="P:proteolysis"/>
    <property type="evidence" value="ECO:0007669"/>
    <property type="project" value="UniProtKB-KW"/>
</dbReference>
<evidence type="ECO:0000313" key="11">
    <source>
        <dbReference type="Proteomes" id="UP000015527"/>
    </source>
</evidence>
<proteinExistence type="inferred from homology"/>
<evidence type="ECO:0000313" key="10">
    <source>
        <dbReference type="EMBL" id="EQB09693.1"/>
    </source>
</evidence>
<name>T0HC35_9SPHN</name>
<sequence length="211" mass="23327">MTAPADAVAKLFRAKAAGSPNFAAEVYPKYTGLVVAEGEVRAMTWGFPRHAVSKKTGKPLKPTATNNARDDKLRGNPMWRDSFRDRRCLIPVTAWAEAEGAAGRMTRTWYSLPDQELFAVAGIWRPTDEWGNAYSMVMVDGCEQMADVHDRMPTILAANDWEQWVAGSPDEAFALCQIWTGPLLVDRTDEPWFKKASSLPAPQSPAPSTLL</sequence>
<dbReference type="Pfam" id="PF02586">
    <property type="entry name" value="SRAP"/>
    <property type="match status" value="1"/>
</dbReference>
<dbReference type="Proteomes" id="UP000015527">
    <property type="component" value="Unassembled WGS sequence"/>
</dbReference>
<evidence type="ECO:0000256" key="8">
    <source>
        <dbReference type="RuleBase" id="RU364100"/>
    </source>
</evidence>
<comment type="caution">
    <text evidence="10">The sequence shown here is derived from an EMBL/GenBank/DDBJ whole genome shotgun (WGS) entry which is preliminary data.</text>
</comment>
<evidence type="ECO:0000256" key="5">
    <source>
        <dbReference type="ARBA" id="ARBA00023124"/>
    </source>
</evidence>
<dbReference type="GO" id="GO:0016829">
    <property type="term" value="F:lyase activity"/>
    <property type="evidence" value="ECO:0007669"/>
    <property type="project" value="UniProtKB-KW"/>
</dbReference>
<dbReference type="Gene3D" id="3.90.1680.10">
    <property type="entry name" value="SOS response associated peptidase-like"/>
    <property type="match status" value="1"/>
</dbReference>
<dbReference type="InterPro" id="IPR036590">
    <property type="entry name" value="SRAP-like"/>
</dbReference>
<dbReference type="SUPFAM" id="SSF143081">
    <property type="entry name" value="BB1717-like"/>
    <property type="match status" value="1"/>
</dbReference>
<evidence type="ECO:0000256" key="4">
    <source>
        <dbReference type="ARBA" id="ARBA00022801"/>
    </source>
</evidence>
<keyword evidence="2 8" id="KW-0645">Protease</keyword>
<keyword evidence="3" id="KW-0227">DNA damage</keyword>
<feature type="region of interest" description="Disordered" evidence="9">
    <location>
        <begin position="54"/>
        <end position="76"/>
    </location>
</feature>
<dbReference type="PANTHER" id="PTHR13604:SF0">
    <property type="entry name" value="ABASIC SITE PROCESSING PROTEIN HMCES"/>
    <property type="match status" value="1"/>
</dbReference>
<keyword evidence="5" id="KW-0190">Covalent protein-DNA linkage</keyword>
<evidence type="ECO:0000256" key="9">
    <source>
        <dbReference type="SAM" id="MobiDB-lite"/>
    </source>
</evidence>
<dbReference type="EC" id="3.4.-.-" evidence="8"/>
<evidence type="ECO:0000256" key="2">
    <source>
        <dbReference type="ARBA" id="ARBA00022670"/>
    </source>
</evidence>
<keyword evidence="4 8" id="KW-0378">Hydrolase</keyword>
<dbReference type="GO" id="GO:0008233">
    <property type="term" value="F:peptidase activity"/>
    <property type="evidence" value="ECO:0007669"/>
    <property type="project" value="UniProtKB-KW"/>
</dbReference>
<evidence type="ECO:0000256" key="6">
    <source>
        <dbReference type="ARBA" id="ARBA00023125"/>
    </source>
</evidence>
<dbReference type="PATRIC" id="fig|1096930.3.peg.3747"/>
<keyword evidence="7" id="KW-0456">Lyase</keyword>
<dbReference type="InterPro" id="IPR003738">
    <property type="entry name" value="SRAP"/>
</dbReference>
<evidence type="ECO:0000256" key="7">
    <source>
        <dbReference type="ARBA" id="ARBA00023239"/>
    </source>
</evidence>
<organism evidence="10 11">
    <name type="scientific">Novosphingobium lindaniclasticum LE124</name>
    <dbReference type="NCBI Taxonomy" id="1096930"/>
    <lineage>
        <taxon>Bacteria</taxon>
        <taxon>Pseudomonadati</taxon>
        <taxon>Pseudomonadota</taxon>
        <taxon>Alphaproteobacteria</taxon>
        <taxon>Sphingomonadales</taxon>
        <taxon>Sphingomonadaceae</taxon>
        <taxon>Novosphingobium</taxon>
    </lineage>
</organism>
<dbReference type="GO" id="GO:0106300">
    <property type="term" value="P:protein-DNA covalent cross-linking repair"/>
    <property type="evidence" value="ECO:0007669"/>
    <property type="project" value="InterPro"/>
</dbReference>
<dbReference type="EMBL" id="ATHL01000127">
    <property type="protein sequence ID" value="EQB09693.1"/>
    <property type="molecule type" value="Genomic_DNA"/>
</dbReference>
<dbReference type="eggNOG" id="COG2135">
    <property type="taxonomic scope" value="Bacteria"/>
</dbReference>
<dbReference type="PANTHER" id="PTHR13604">
    <property type="entry name" value="DC12-RELATED"/>
    <property type="match status" value="1"/>
</dbReference>
<reference evidence="10 11" key="1">
    <citation type="journal article" date="2013" name="Genome Announc.">
        <title>Genome Sequence of Novosphingobium lindaniclasticum LE124T, Isolated from a Hexachlorocyclohexane Dumpsite.</title>
        <authorList>
            <person name="Saxena A."/>
            <person name="Nayyar N."/>
            <person name="Sangwan N."/>
            <person name="Kumari R."/>
            <person name="Khurana J.P."/>
            <person name="Lal R."/>
        </authorList>
    </citation>
    <scope>NUCLEOTIDE SEQUENCE [LARGE SCALE GENOMIC DNA]</scope>
    <source>
        <strain evidence="10 11">LE124</strain>
    </source>
</reference>
<gene>
    <name evidence="10" type="ORF">L284_19005</name>
</gene>
<comment type="similarity">
    <text evidence="1 8">Belongs to the SOS response-associated peptidase family.</text>
</comment>
<accession>T0HC35</accession>
<keyword evidence="6" id="KW-0238">DNA-binding</keyword>
<protein>
    <recommendedName>
        <fullName evidence="8">Abasic site processing protein</fullName>
        <ecNumber evidence="8">3.4.-.-</ecNumber>
    </recommendedName>
</protein>
<dbReference type="GO" id="GO:0003697">
    <property type="term" value="F:single-stranded DNA binding"/>
    <property type="evidence" value="ECO:0007669"/>
    <property type="project" value="InterPro"/>
</dbReference>
<evidence type="ECO:0000256" key="3">
    <source>
        <dbReference type="ARBA" id="ARBA00022763"/>
    </source>
</evidence>
<evidence type="ECO:0000256" key="1">
    <source>
        <dbReference type="ARBA" id="ARBA00008136"/>
    </source>
</evidence>
<dbReference type="AlphaFoldDB" id="T0HC35"/>